<dbReference type="EMBL" id="OX465081">
    <property type="protein sequence ID" value="CAI9284153.1"/>
    <property type="molecule type" value="Genomic_DNA"/>
</dbReference>
<dbReference type="Proteomes" id="UP001177003">
    <property type="component" value="Chromosome 5"/>
</dbReference>
<evidence type="ECO:0000313" key="2">
    <source>
        <dbReference type="EMBL" id="CAI9284153.1"/>
    </source>
</evidence>
<proteinExistence type="predicted"/>
<protein>
    <submittedName>
        <fullName evidence="2">Uncharacterized protein</fullName>
    </submittedName>
</protein>
<accession>A0AA35Z1J6</accession>
<gene>
    <name evidence="2" type="ORF">LSALG_LOCUS23705</name>
</gene>
<dbReference type="AlphaFoldDB" id="A0AA35Z1J6"/>
<evidence type="ECO:0000256" key="1">
    <source>
        <dbReference type="SAM" id="MobiDB-lite"/>
    </source>
</evidence>
<evidence type="ECO:0000313" key="3">
    <source>
        <dbReference type="Proteomes" id="UP001177003"/>
    </source>
</evidence>
<keyword evidence="3" id="KW-1185">Reference proteome</keyword>
<organism evidence="2 3">
    <name type="scientific">Lactuca saligna</name>
    <name type="common">Willowleaf lettuce</name>
    <dbReference type="NCBI Taxonomy" id="75948"/>
    <lineage>
        <taxon>Eukaryota</taxon>
        <taxon>Viridiplantae</taxon>
        <taxon>Streptophyta</taxon>
        <taxon>Embryophyta</taxon>
        <taxon>Tracheophyta</taxon>
        <taxon>Spermatophyta</taxon>
        <taxon>Magnoliopsida</taxon>
        <taxon>eudicotyledons</taxon>
        <taxon>Gunneridae</taxon>
        <taxon>Pentapetalae</taxon>
        <taxon>asterids</taxon>
        <taxon>campanulids</taxon>
        <taxon>Asterales</taxon>
        <taxon>Asteraceae</taxon>
        <taxon>Cichorioideae</taxon>
        <taxon>Cichorieae</taxon>
        <taxon>Lactucinae</taxon>
        <taxon>Lactuca</taxon>
    </lineage>
</organism>
<reference evidence="2" key="1">
    <citation type="submission" date="2023-04" db="EMBL/GenBank/DDBJ databases">
        <authorList>
            <person name="Vijverberg K."/>
            <person name="Xiong W."/>
            <person name="Schranz E."/>
        </authorList>
    </citation>
    <scope>NUCLEOTIDE SEQUENCE</scope>
</reference>
<sequence length="146" mass="16732">MFNWCGISPYIRLGLRHLKLCDALGTMPQEKKNSSLYCLGLLVEYLKDRNDLIFNKVLYHSHYPCNQENTDIKDLKLKLVSFHRRLESSYLVSPVFHPTQPRSKHTCLTQSKSREMNSNSQNHAPTKSSQEESANESSTTSLDDVG</sequence>
<name>A0AA35Z1J6_LACSI</name>
<feature type="region of interest" description="Disordered" evidence="1">
    <location>
        <begin position="95"/>
        <end position="146"/>
    </location>
</feature>
<feature type="compositionally biased region" description="Polar residues" evidence="1">
    <location>
        <begin position="106"/>
        <end position="146"/>
    </location>
</feature>